<dbReference type="EMBL" id="CP003221">
    <property type="protein sequence ID" value="EGJ51257.1"/>
    <property type="molecule type" value="Genomic_DNA"/>
</dbReference>
<evidence type="ECO:0000313" key="4">
    <source>
        <dbReference type="Proteomes" id="UP000007844"/>
    </source>
</evidence>
<proteinExistence type="predicted"/>
<organism evidence="3 4">
    <name type="scientific">Desulfocurvibacter africanus subsp. africanus str. Walvis Bay</name>
    <dbReference type="NCBI Taxonomy" id="690850"/>
    <lineage>
        <taxon>Bacteria</taxon>
        <taxon>Pseudomonadati</taxon>
        <taxon>Thermodesulfobacteriota</taxon>
        <taxon>Desulfovibrionia</taxon>
        <taxon>Desulfovibrionales</taxon>
        <taxon>Desulfovibrionaceae</taxon>
        <taxon>Desulfocurvibacter</taxon>
    </lineage>
</organism>
<dbReference type="InterPro" id="IPR002201">
    <property type="entry name" value="Glyco_trans_9"/>
</dbReference>
<evidence type="ECO:0000256" key="2">
    <source>
        <dbReference type="ARBA" id="ARBA00022679"/>
    </source>
</evidence>
<dbReference type="AlphaFoldDB" id="F3Z248"/>
<dbReference type="InterPro" id="IPR051199">
    <property type="entry name" value="LPS_LOS_Heptosyltrfase"/>
</dbReference>
<dbReference type="SUPFAM" id="SSF53756">
    <property type="entry name" value="UDP-Glycosyltransferase/glycogen phosphorylase"/>
    <property type="match status" value="1"/>
</dbReference>
<dbReference type="Pfam" id="PF01075">
    <property type="entry name" value="Glyco_transf_9"/>
    <property type="match status" value="1"/>
</dbReference>
<dbReference type="Gene3D" id="3.40.50.2000">
    <property type="entry name" value="Glycogen Phosphorylase B"/>
    <property type="match status" value="2"/>
</dbReference>
<dbReference type="PANTHER" id="PTHR30160:SF7">
    <property type="entry name" value="ADP-HEPTOSE--LPS HEPTOSYLTRANSFERASE 2"/>
    <property type="match status" value="1"/>
</dbReference>
<dbReference type="STRING" id="690850.Desaf_2950"/>
<protein>
    <submittedName>
        <fullName evidence="3">Glycosyl transferase family 9</fullName>
    </submittedName>
</protein>
<name>F3Z248_DESAF</name>
<sequence length="417" mass="45298">MKRYLIIQLARFGDLVQTKRLLHSLLSAGDAEVHLCIDGSLEELARLVYPEAKVHAIVAHGAGAPASLAAVLGRNGRVFSALASQRFDEVYNLNYSGLSFALSRLFPPETVRGYVNDAGQDLKDSWTAMAFRWMRHRRAGSINLADFWANLAPKPLAPQNVNPLAAPKGRGLGIVLAGRNQRRSLPPRVLADVAQTVAASRGLSRLALLGGKGELPMAREVLAALRPGVAAHVENLCGRTDWRDLTEEVSGLDLLLTPDTGTMHLAAHLGTPVLAFFLSSAWCPETGPYGLGHTVWQAVTPCAPCLESAPCGLGLTCLSAFTAPEFLRLLAGKGEGLGLAVTGLRSAFDELGSTWEPFHADLPSASERERFRRFLKRHLGLNADFAADADLAEQFYLERDWIGLERKTCKRNFKAYV</sequence>
<keyword evidence="2 3" id="KW-0808">Transferase</keyword>
<gene>
    <name evidence="3" type="ORF">Desaf_2950</name>
</gene>
<keyword evidence="4" id="KW-1185">Reference proteome</keyword>
<evidence type="ECO:0000256" key="1">
    <source>
        <dbReference type="ARBA" id="ARBA00022676"/>
    </source>
</evidence>
<dbReference type="KEGG" id="daf:Desaf_2950"/>
<dbReference type="HOGENOM" id="CLU_638930_0_0_7"/>
<dbReference type="PANTHER" id="PTHR30160">
    <property type="entry name" value="TETRAACYLDISACCHARIDE 4'-KINASE-RELATED"/>
    <property type="match status" value="1"/>
</dbReference>
<dbReference type="eggNOG" id="COG0859">
    <property type="taxonomic scope" value="Bacteria"/>
</dbReference>
<dbReference type="GO" id="GO:0005829">
    <property type="term" value="C:cytosol"/>
    <property type="evidence" value="ECO:0007669"/>
    <property type="project" value="TreeGrafter"/>
</dbReference>
<dbReference type="GO" id="GO:0009244">
    <property type="term" value="P:lipopolysaccharide core region biosynthetic process"/>
    <property type="evidence" value="ECO:0007669"/>
    <property type="project" value="TreeGrafter"/>
</dbReference>
<evidence type="ECO:0000313" key="3">
    <source>
        <dbReference type="EMBL" id="EGJ51257.1"/>
    </source>
</evidence>
<dbReference type="CDD" id="cd03789">
    <property type="entry name" value="GT9_LPS_heptosyltransferase"/>
    <property type="match status" value="1"/>
</dbReference>
<keyword evidence="1" id="KW-0328">Glycosyltransferase</keyword>
<reference evidence="3 4" key="1">
    <citation type="journal article" date="2011" name="J. Bacteriol.">
        <title>Genome sequence of the mercury-methylating and pleomorphic Desulfovibrio africanus Strain Walvis Bay.</title>
        <authorList>
            <person name="Brown S.D."/>
            <person name="Wall J.D."/>
            <person name="Kucken A.M."/>
            <person name="Gilmour C.C."/>
            <person name="Podar M."/>
            <person name="Brandt C.C."/>
            <person name="Teshima H."/>
            <person name="Detter J.C."/>
            <person name="Han C.S."/>
            <person name="Land M.L."/>
            <person name="Lucas S."/>
            <person name="Han J."/>
            <person name="Pennacchio L."/>
            <person name="Nolan M."/>
            <person name="Pitluck S."/>
            <person name="Woyke T."/>
            <person name="Goodwin L."/>
            <person name="Palumbo A.V."/>
            <person name="Elias D.A."/>
        </authorList>
    </citation>
    <scope>NUCLEOTIDE SEQUENCE [LARGE SCALE GENOMIC DNA]</scope>
    <source>
        <strain evidence="3 4">Walvis Bay</strain>
    </source>
</reference>
<dbReference type="Proteomes" id="UP000007844">
    <property type="component" value="Chromosome"/>
</dbReference>
<accession>F3Z248</accession>
<dbReference type="RefSeq" id="WP_014260913.1">
    <property type="nucleotide sequence ID" value="NC_016629.1"/>
</dbReference>
<dbReference type="GO" id="GO:0008713">
    <property type="term" value="F:ADP-heptose-lipopolysaccharide heptosyltransferase activity"/>
    <property type="evidence" value="ECO:0007669"/>
    <property type="project" value="TreeGrafter"/>
</dbReference>